<evidence type="ECO:0000256" key="1">
    <source>
        <dbReference type="ARBA" id="ARBA00004613"/>
    </source>
</evidence>
<dbReference type="EMBL" id="RJPQ01000015">
    <property type="protein sequence ID" value="RSJ84272.1"/>
    <property type="molecule type" value="Genomic_DNA"/>
</dbReference>
<dbReference type="Pfam" id="PF18884">
    <property type="entry name" value="TSP3_bac"/>
    <property type="match status" value="2"/>
</dbReference>
<name>A0A3R9LWI5_STRCR</name>
<protein>
    <recommendedName>
        <fullName evidence="8">Calcium-binding protein</fullName>
    </recommendedName>
</protein>
<sequence length="64" mass="7161">MEPKSIYTRDSDQDGLTDAQELALGINPFSSDSDSDGLTDLEEVQRGLEPCQHQRKESSYDLDL</sequence>
<evidence type="ECO:0000256" key="3">
    <source>
        <dbReference type="ARBA" id="ARBA00022729"/>
    </source>
</evidence>
<keyword evidence="3" id="KW-0732">Signal</keyword>
<keyword evidence="4" id="KW-0106">Calcium</keyword>
<dbReference type="InterPro" id="IPR059100">
    <property type="entry name" value="TSP3_bac"/>
</dbReference>
<feature type="compositionally biased region" description="Basic and acidic residues" evidence="5">
    <location>
        <begin position="52"/>
        <end position="64"/>
    </location>
</feature>
<accession>A0A3R9LWI5</accession>
<evidence type="ECO:0000256" key="5">
    <source>
        <dbReference type="SAM" id="MobiDB-lite"/>
    </source>
</evidence>
<evidence type="ECO:0000256" key="2">
    <source>
        <dbReference type="ARBA" id="ARBA00022525"/>
    </source>
</evidence>
<proteinExistence type="predicted"/>
<comment type="subcellular location">
    <subcellularLocation>
        <location evidence="1">Secreted</location>
    </subcellularLocation>
</comment>
<dbReference type="Proteomes" id="UP000277890">
    <property type="component" value="Unassembled WGS sequence"/>
</dbReference>
<organism evidence="6 7">
    <name type="scientific">Streptococcus cristatus</name>
    <dbReference type="NCBI Taxonomy" id="45634"/>
    <lineage>
        <taxon>Bacteria</taxon>
        <taxon>Bacillati</taxon>
        <taxon>Bacillota</taxon>
        <taxon>Bacilli</taxon>
        <taxon>Lactobacillales</taxon>
        <taxon>Streptococcaceae</taxon>
        <taxon>Streptococcus</taxon>
    </lineage>
</organism>
<comment type="caution">
    <text evidence="6">The sequence shown here is derived from an EMBL/GenBank/DDBJ whole genome shotgun (WGS) entry which is preliminary data.</text>
</comment>
<evidence type="ECO:0000313" key="6">
    <source>
        <dbReference type="EMBL" id="RSJ84272.1"/>
    </source>
</evidence>
<evidence type="ECO:0008006" key="8">
    <source>
        <dbReference type="Google" id="ProtNLM"/>
    </source>
</evidence>
<dbReference type="AlphaFoldDB" id="A0A3R9LWI5"/>
<evidence type="ECO:0000313" key="7">
    <source>
        <dbReference type="Proteomes" id="UP000277890"/>
    </source>
</evidence>
<gene>
    <name evidence="6" type="ORF">D8794_09715</name>
</gene>
<keyword evidence="2" id="KW-0964">Secreted</keyword>
<dbReference type="RefSeq" id="WP_125371708.1">
    <property type="nucleotide sequence ID" value="NZ_CABPTQ010000001.1"/>
</dbReference>
<evidence type="ECO:0000256" key="4">
    <source>
        <dbReference type="ARBA" id="ARBA00022837"/>
    </source>
</evidence>
<feature type="region of interest" description="Disordered" evidence="5">
    <location>
        <begin position="45"/>
        <end position="64"/>
    </location>
</feature>
<reference evidence="6 7" key="1">
    <citation type="submission" date="2018-11" db="EMBL/GenBank/DDBJ databases">
        <title>Species Designations Belie Phenotypic and Genotypic Heterogeneity in Oral Streptococci.</title>
        <authorList>
            <person name="Velsko I."/>
        </authorList>
    </citation>
    <scope>NUCLEOTIDE SEQUENCE [LARGE SCALE GENOMIC DNA]</scope>
    <source>
        <strain evidence="6 7">A54</strain>
    </source>
</reference>